<feature type="domain" description="5'-Nucleotidase C-terminal" evidence="4">
    <location>
        <begin position="281"/>
        <end position="415"/>
    </location>
</feature>
<proteinExistence type="inferred from homology"/>
<reference evidence="5 6" key="1">
    <citation type="journal article" date="2016" name="Front. Microbiol.">
        <title>Comprehensive Phylogenetic Analysis of Bovine Non-aureus Staphylococci Species Based on Whole-Genome Sequencing.</title>
        <authorList>
            <person name="Naushad S."/>
            <person name="Barkema H.W."/>
            <person name="Luby C."/>
            <person name="Condas L.A."/>
            <person name="Nobrega D.B."/>
            <person name="Carson D.A."/>
            <person name="De Buck J."/>
        </authorList>
    </citation>
    <scope>NUCLEOTIDE SEQUENCE [LARGE SCALE GENOMIC DNA]</scope>
    <source>
        <strain evidence="5 6">SNUC 993</strain>
    </source>
</reference>
<dbReference type="SUPFAM" id="SSF55816">
    <property type="entry name" value="5'-nucleotidase (syn. UDP-sugar hydrolase), C-terminal domain"/>
    <property type="match status" value="1"/>
</dbReference>
<dbReference type="Gene3D" id="3.90.780.10">
    <property type="entry name" value="5'-Nucleotidase, C-terminal domain"/>
    <property type="match status" value="1"/>
</dbReference>
<keyword evidence="2" id="KW-0547">Nucleotide-binding</keyword>
<dbReference type="InterPro" id="IPR004843">
    <property type="entry name" value="Calcineurin-like_PHP"/>
</dbReference>
<keyword evidence="6" id="KW-1185">Reference proteome</keyword>
<dbReference type="PANTHER" id="PTHR11575:SF23">
    <property type="entry name" value="5-NUCLEOTIDASE FAMILY PROTEIN"/>
    <property type="match status" value="1"/>
</dbReference>
<dbReference type="InterPro" id="IPR029052">
    <property type="entry name" value="Metallo-depent_PP-like"/>
</dbReference>
<dbReference type="Pfam" id="PF02872">
    <property type="entry name" value="5_nucleotid_C"/>
    <property type="match status" value="1"/>
</dbReference>
<keyword evidence="2" id="KW-0378">Hydrolase</keyword>
<sequence length="439" mass="49727">MKLTIYHTNDIHSHLAEYACITEYISEHRPLLNHPSLYLDIGDHVDLSTPVTEATLGKKNISLLNEAGCDLVTIGNNEGMTISHDALNALYEDADFDVTCANVFDEQGQLPNRFVSSLIKEVADTRILFVAATAPFTPFYRALDWVVTDPLEAIKDEVHAHEGNYDVLIVLSHVGVFFDEQLCQELPEIDVILGSHTHHYFEHGAINNGVLMAAAGKYGHYLGEVTLEIEDKQVTDKTAMLHPLETLPEVETHFDEEGKTLMNTSVLSKPTYLPRETDVITRTAYLLAESIYEFSQADATIINAGLIVKSIYSDEITEYDIHQMLPHPINAVRIRLTGDVLKAVIDKSQKQEYMHEHAQGLGFRGDIFGGYILYNLGFIESEQRYFINGEEIKDDETYTLGTVDMYTFGRYFPMLKNQPIEYLLPEFLRDIFKEKLLQL</sequence>
<evidence type="ECO:0000259" key="4">
    <source>
        <dbReference type="Pfam" id="PF02872"/>
    </source>
</evidence>
<name>A0ABX5IGJ6_9STAP</name>
<keyword evidence="1" id="KW-0732">Signal</keyword>
<accession>A0ABX5IGJ6</accession>
<dbReference type="InterPro" id="IPR011240">
    <property type="entry name" value="Pesterase_YunD"/>
</dbReference>
<dbReference type="Gene3D" id="3.60.21.10">
    <property type="match status" value="1"/>
</dbReference>
<evidence type="ECO:0000259" key="3">
    <source>
        <dbReference type="Pfam" id="PF00149"/>
    </source>
</evidence>
<evidence type="ECO:0000313" key="5">
    <source>
        <dbReference type="EMBL" id="PTH19243.1"/>
    </source>
</evidence>
<dbReference type="RefSeq" id="WP_107392325.1">
    <property type="nucleotide sequence ID" value="NZ_JAHCOE010000001.1"/>
</dbReference>
<evidence type="ECO:0000256" key="2">
    <source>
        <dbReference type="RuleBase" id="RU362119"/>
    </source>
</evidence>
<dbReference type="PIRSF" id="PIRSF036361">
    <property type="entry name" value="YunD"/>
    <property type="match status" value="1"/>
</dbReference>
<gene>
    <name evidence="5" type="ORF">BU607_02465</name>
</gene>
<dbReference type="InterPro" id="IPR008334">
    <property type="entry name" value="5'-Nucleotdase_C"/>
</dbReference>
<organism evidence="5 6">
    <name type="scientific">Staphylococcus auricularis</name>
    <dbReference type="NCBI Taxonomy" id="29379"/>
    <lineage>
        <taxon>Bacteria</taxon>
        <taxon>Bacillati</taxon>
        <taxon>Bacillota</taxon>
        <taxon>Bacilli</taxon>
        <taxon>Bacillales</taxon>
        <taxon>Staphylococcaceae</taxon>
        <taxon>Staphylococcus</taxon>
    </lineage>
</organism>
<dbReference type="PANTHER" id="PTHR11575">
    <property type="entry name" value="5'-NUCLEOTIDASE-RELATED"/>
    <property type="match status" value="1"/>
</dbReference>
<feature type="domain" description="Calcineurin-like phosphoesterase" evidence="3">
    <location>
        <begin position="4"/>
        <end position="200"/>
    </location>
</feature>
<comment type="similarity">
    <text evidence="2">Belongs to the 5'-nucleotidase family.</text>
</comment>
<evidence type="ECO:0000313" key="6">
    <source>
        <dbReference type="Proteomes" id="UP000242694"/>
    </source>
</evidence>
<dbReference type="PRINTS" id="PR01607">
    <property type="entry name" value="APYRASEFAMLY"/>
</dbReference>
<dbReference type="EMBL" id="PZDI01000006">
    <property type="protein sequence ID" value="PTH19243.1"/>
    <property type="molecule type" value="Genomic_DNA"/>
</dbReference>
<comment type="caution">
    <text evidence="5">The sequence shown here is derived from an EMBL/GenBank/DDBJ whole genome shotgun (WGS) entry which is preliminary data.</text>
</comment>
<protein>
    <submittedName>
        <fullName evidence="5">Bifunctional metallophosphatase/5'-nucleotidase</fullName>
    </submittedName>
</protein>
<dbReference type="InterPro" id="IPR036907">
    <property type="entry name" value="5'-Nucleotdase_C_sf"/>
</dbReference>
<evidence type="ECO:0000256" key="1">
    <source>
        <dbReference type="ARBA" id="ARBA00022729"/>
    </source>
</evidence>
<dbReference type="InterPro" id="IPR006179">
    <property type="entry name" value="5_nucleotidase/apyrase"/>
</dbReference>
<dbReference type="SUPFAM" id="SSF56300">
    <property type="entry name" value="Metallo-dependent phosphatases"/>
    <property type="match status" value="1"/>
</dbReference>
<dbReference type="Pfam" id="PF00149">
    <property type="entry name" value="Metallophos"/>
    <property type="match status" value="1"/>
</dbReference>
<dbReference type="Proteomes" id="UP000242694">
    <property type="component" value="Unassembled WGS sequence"/>
</dbReference>